<dbReference type="AlphaFoldDB" id="A0A1U7MY00"/>
<protein>
    <recommendedName>
        <fullName evidence="4">PEP-CTERM protein-sorting domain-containing protein</fullName>
    </recommendedName>
</protein>
<sequence>MESATAETTGQTGFEPLAARQLILGLSRNLNGSLEELDRIHGIAKTYDIVSPYSSMIVLVNDEQRKMLKEAEASSDRFDREVETGEEQLNQPSNPFSVSGVPEPEVWMLILISAIALLIISRRQKITVDG</sequence>
<evidence type="ECO:0000313" key="3">
    <source>
        <dbReference type="Proteomes" id="UP000186657"/>
    </source>
</evidence>
<dbReference type="InterPro" id="IPR013424">
    <property type="entry name" value="Ice-binding_C"/>
</dbReference>
<dbReference type="EMBL" id="MKZS01000001">
    <property type="protein sequence ID" value="OLT58562.1"/>
    <property type="molecule type" value="Genomic_DNA"/>
</dbReference>
<evidence type="ECO:0008006" key="4">
    <source>
        <dbReference type="Google" id="ProtNLM"/>
    </source>
</evidence>
<keyword evidence="3" id="KW-1185">Reference proteome</keyword>
<feature type="compositionally biased region" description="Polar residues" evidence="1">
    <location>
        <begin position="87"/>
        <end position="97"/>
    </location>
</feature>
<dbReference type="NCBIfam" id="TIGR02595">
    <property type="entry name" value="PEP_CTERM"/>
    <property type="match status" value="1"/>
</dbReference>
<reference evidence="2 3" key="1">
    <citation type="submission" date="2016-10" db="EMBL/GenBank/DDBJ databases">
        <title>Comparative genomics uncovers the prolific and rare metabolic potential of the cyanobacterial genus Moorea.</title>
        <authorList>
            <person name="Leao T."/>
            <person name="Castelao G."/>
            <person name="Korobeynikov A."/>
            <person name="Monroe E.A."/>
            <person name="Podell S."/>
            <person name="Glukhov E."/>
            <person name="Allen E."/>
            <person name="Gerwick W.H."/>
            <person name="Gerwick L."/>
        </authorList>
    </citation>
    <scope>NUCLEOTIDE SEQUENCE [LARGE SCALE GENOMIC DNA]</scope>
    <source>
        <strain evidence="2 3">PNG5-198</strain>
    </source>
</reference>
<feature type="region of interest" description="Disordered" evidence="1">
    <location>
        <begin position="70"/>
        <end position="97"/>
    </location>
</feature>
<feature type="compositionally biased region" description="Basic and acidic residues" evidence="1">
    <location>
        <begin position="70"/>
        <end position="83"/>
    </location>
</feature>
<organism evidence="2 3">
    <name type="scientific">Moorena bouillonii PNG</name>
    <dbReference type="NCBI Taxonomy" id="568701"/>
    <lineage>
        <taxon>Bacteria</taxon>
        <taxon>Bacillati</taxon>
        <taxon>Cyanobacteriota</taxon>
        <taxon>Cyanophyceae</taxon>
        <taxon>Coleofasciculales</taxon>
        <taxon>Coleofasciculaceae</taxon>
        <taxon>Moorena</taxon>
    </lineage>
</organism>
<evidence type="ECO:0000313" key="2">
    <source>
        <dbReference type="EMBL" id="OLT58562.1"/>
    </source>
</evidence>
<proteinExistence type="predicted"/>
<dbReference type="Proteomes" id="UP000186657">
    <property type="component" value="Unassembled WGS sequence"/>
</dbReference>
<gene>
    <name evidence="2" type="ORF">BJP37_05410</name>
</gene>
<name>A0A1U7MY00_9CYAN</name>
<accession>A0A1U7MY00</accession>
<evidence type="ECO:0000256" key="1">
    <source>
        <dbReference type="SAM" id="MobiDB-lite"/>
    </source>
</evidence>
<comment type="caution">
    <text evidence="2">The sequence shown here is derived from an EMBL/GenBank/DDBJ whole genome shotgun (WGS) entry which is preliminary data.</text>
</comment>